<dbReference type="AlphaFoldDB" id="A0A0C3JIE8"/>
<accession>A0A0C3JIE8</accession>
<organism evidence="1 2">
    <name type="scientific">Pisolithus tinctorius Marx 270</name>
    <dbReference type="NCBI Taxonomy" id="870435"/>
    <lineage>
        <taxon>Eukaryota</taxon>
        <taxon>Fungi</taxon>
        <taxon>Dikarya</taxon>
        <taxon>Basidiomycota</taxon>
        <taxon>Agaricomycotina</taxon>
        <taxon>Agaricomycetes</taxon>
        <taxon>Agaricomycetidae</taxon>
        <taxon>Boletales</taxon>
        <taxon>Sclerodermatineae</taxon>
        <taxon>Pisolithaceae</taxon>
        <taxon>Pisolithus</taxon>
    </lineage>
</organism>
<dbReference type="HOGENOM" id="CLU_2559240_0_0_1"/>
<dbReference type="EMBL" id="KN832030">
    <property type="protein sequence ID" value="KIN97361.1"/>
    <property type="molecule type" value="Genomic_DNA"/>
</dbReference>
<sequence>MDWSQSLRARDGHPRVQKQELKTMGLECDLRFPTGAKPTPVKQRKDRKNNVVHRPLLVRSVRCWGITKDHCSHLIRRTTERR</sequence>
<proteinExistence type="predicted"/>
<protein>
    <submittedName>
        <fullName evidence="1">Uncharacterized protein</fullName>
    </submittedName>
</protein>
<gene>
    <name evidence="1" type="ORF">M404DRAFT_896715</name>
</gene>
<name>A0A0C3JIE8_PISTI</name>
<evidence type="ECO:0000313" key="1">
    <source>
        <dbReference type="EMBL" id="KIN97361.1"/>
    </source>
</evidence>
<keyword evidence="2" id="KW-1185">Reference proteome</keyword>
<reference evidence="2" key="2">
    <citation type="submission" date="2015-01" db="EMBL/GenBank/DDBJ databases">
        <title>Evolutionary Origins and Diversification of the Mycorrhizal Mutualists.</title>
        <authorList>
            <consortium name="DOE Joint Genome Institute"/>
            <consortium name="Mycorrhizal Genomics Consortium"/>
            <person name="Kohler A."/>
            <person name="Kuo A."/>
            <person name="Nagy L.G."/>
            <person name="Floudas D."/>
            <person name="Copeland A."/>
            <person name="Barry K.W."/>
            <person name="Cichocki N."/>
            <person name="Veneault-Fourrey C."/>
            <person name="LaButti K."/>
            <person name="Lindquist E.A."/>
            <person name="Lipzen A."/>
            <person name="Lundell T."/>
            <person name="Morin E."/>
            <person name="Murat C."/>
            <person name="Riley R."/>
            <person name="Ohm R."/>
            <person name="Sun H."/>
            <person name="Tunlid A."/>
            <person name="Henrissat B."/>
            <person name="Grigoriev I.V."/>
            <person name="Hibbett D.S."/>
            <person name="Martin F."/>
        </authorList>
    </citation>
    <scope>NUCLEOTIDE SEQUENCE [LARGE SCALE GENOMIC DNA]</scope>
    <source>
        <strain evidence="2">Marx 270</strain>
    </source>
</reference>
<dbReference type="InParanoid" id="A0A0C3JIE8"/>
<evidence type="ECO:0000313" key="2">
    <source>
        <dbReference type="Proteomes" id="UP000054217"/>
    </source>
</evidence>
<reference evidence="1 2" key="1">
    <citation type="submission" date="2014-04" db="EMBL/GenBank/DDBJ databases">
        <authorList>
            <consortium name="DOE Joint Genome Institute"/>
            <person name="Kuo A."/>
            <person name="Kohler A."/>
            <person name="Costa M.D."/>
            <person name="Nagy L.G."/>
            <person name="Floudas D."/>
            <person name="Copeland A."/>
            <person name="Barry K.W."/>
            <person name="Cichocki N."/>
            <person name="Veneault-Fourrey C."/>
            <person name="LaButti K."/>
            <person name="Lindquist E.A."/>
            <person name="Lipzen A."/>
            <person name="Lundell T."/>
            <person name="Morin E."/>
            <person name="Murat C."/>
            <person name="Sun H."/>
            <person name="Tunlid A."/>
            <person name="Henrissat B."/>
            <person name="Grigoriev I.V."/>
            <person name="Hibbett D.S."/>
            <person name="Martin F."/>
            <person name="Nordberg H.P."/>
            <person name="Cantor M.N."/>
            <person name="Hua S.X."/>
        </authorList>
    </citation>
    <scope>NUCLEOTIDE SEQUENCE [LARGE SCALE GENOMIC DNA]</scope>
    <source>
        <strain evidence="1 2">Marx 270</strain>
    </source>
</reference>
<dbReference type="Proteomes" id="UP000054217">
    <property type="component" value="Unassembled WGS sequence"/>
</dbReference>